<feature type="signal peptide" evidence="1">
    <location>
        <begin position="1"/>
        <end position="34"/>
    </location>
</feature>
<evidence type="ECO:0000313" key="6">
    <source>
        <dbReference type="Proteomes" id="UP000297972"/>
    </source>
</evidence>
<keyword evidence="1" id="KW-0732">Signal</keyword>
<reference evidence="3" key="3">
    <citation type="journal article" date="2020" name="Int. J. Syst. Evol. Microbiol.">
        <title>Paracoccus liaowanqingii sp. nov., isolated from Tibetan antelope (Pantholops hodgsonii).</title>
        <authorList>
            <person name="Li J."/>
            <person name="Lu S."/>
            <person name="Jin D."/>
            <person name="Yang J."/>
            <person name="Lai X.H."/>
            <person name="Huang Y."/>
            <person name="Tian Z."/>
            <person name="Dong K."/>
            <person name="Zhang S."/>
            <person name="Lei W."/>
            <person name="Pu J."/>
            <person name="Zhang G."/>
            <person name="Wu X."/>
            <person name="Huang Y."/>
            <person name="Ren Z."/>
            <person name="Wang S."/>
            <person name="Xu J."/>
        </authorList>
    </citation>
    <scope>NUCLEOTIDE SEQUENCE</scope>
    <source>
        <strain evidence="3">2251</strain>
    </source>
</reference>
<proteinExistence type="predicted"/>
<accession>A0A4Z1BUL8</accession>
<feature type="chain" id="PRO_5041550141" description="PepSY domain-containing protein" evidence="1">
    <location>
        <begin position="35"/>
        <end position="176"/>
    </location>
</feature>
<gene>
    <name evidence="3" type="ORF">E4191_22745</name>
    <name evidence="4" type="ORF">E4L95_12460</name>
</gene>
<accession>A0A4Y5SVP1</accession>
<dbReference type="AlphaFoldDB" id="A0A4Z1BUL8"/>
<dbReference type="Proteomes" id="UP000296374">
    <property type="component" value="Plasmid unnamed1"/>
</dbReference>
<organism evidence="4 6">
    <name type="scientific">Paracoccus liaowanqingii</name>
    <dbReference type="NCBI Taxonomy" id="2560053"/>
    <lineage>
        <taxon>Bacteria</taxon>
        <taxon>Pseudomonadati</taxon>
        <taxon>Pseudomonadota</taxon>
        <taxon>Alphaproteobacteria</taxon>
        <taxon>Rhodobacterales</taxon>
        <taxon>Paracoccaceae</taxon>
        <taxon>Paracoccus</taxon>
    </lineage>
</organism>
<keyword evidence="3" id="KW-0614">Plasmid</keyword>
<dbReference type="InterPro" id="IPR025711">
    <property type="entry name" value="PepSY"/>
</dbReference>
<evidence type="ECO:0000256" key="1">
    <source>
        <dbReference type="SAM" id="SignalP"/>
    </source>
</evidence>
<evidence type="ECO:0000313" key="3">
    <source>
        <dbReference type="EMBL" id="QDA36875.1"/>
    </source>
</evidence>
<dbReference type="Pfam" id="PF03413">
    <property type="entry name" value="PepSY"/>
    <property type="match status" value="1"/>
</dbReference>
<dbReference type="SUPFAM" id="SSF160574">
    <property type="entry name" value="BT0923-like"/>
    <property type="match status" value="1"/>
</dbReference>
<evidence type="ECO:0000259" key="2">
    <source>
        <dbReference type="Pfam" id="PF03413"/>
    </source>
</evidence>
<feature type="domain" description="PepSY" evidence="2">
    <location>
        <begin position="114"/>
        <end position="162"/>
    </location>
</feature>
<geneLocation type="plasmid" evidence="3 5">
    <name>unnamed1</name>
</geneLocation>
<dbReference type="EMBL" id="CP040765">
    <property type="protein sequence ID" value="QDA36875.1"/>
    <property type="molecule type" value="Genomic_DNA"/>
</dbReference>
<dbReference type="KEGG" id="plia:E4191_22745"/>
<dbReference type="Gene3D" id="3.10.450.360">
    <property type="match status" value="1"/>
</dbReference>
<reference evidence="4 6" key="1">
    <citation type="submission" date="2019-03" db="EMBL/GenBank/DDBJ databases">
        <authorList>
            <person name="Li J."/>
        </authorList>
    </citation>
    <scope>NUCLEOTIDE SEQUENCE [LARGE SCALE GENOMIC DNA]</scope>
    <source>
        <strain evidence="4 6">3058</strain>
    </source>
</reference>
<sequence>MACIKSMHHTYRRLEMQKLLATVAALGFAAPAFAQEESQMSMEEVPQTVMEAAQSEAETRNVTLESVQMDSDQGTETYELSGTMENGMMFEIDVLEDGTVEEIEEEVEMSAVPEEVSAALEENLPGFQPDFIEKSTRPADDGRVVYEFEGSHDGNDVDVEINEDGTNYMMNEDTAG</sequence>
<reference evidence="5" key="2">
    <citation type="submission" date="2019-05" db="EMBL/GenBank/DDBJ databases">
        <title>Tamlana fucoidanivorans sp. nov., isolated from the surface of algae collected from Fujian province in China.</title>
        <authorList>
            <person name="Li J."/>
        </authorList>
    </citation>
    <scope>NUCLEOTIDE SEQUENCE [LARGE SCALE GENOMIC DNA]</scope>
    <source>
        <strain evidence="5">2251</strain>
        <plasmid evidence="5">unnamed1</plasmid>
    </source>
</reference>
<dbReference type="EMBL" id="SRPG01000115">
    <property type="protein sequence ID" value="TGN58389.1"/>
    <property type="molecule type" value="Genomic_DNA"/>
</dbReference>
<keyword evidence="6" id="KW-1185">Reference proteome</keyword>
<dbReference type="Proteomes" id="UP000297972">
    <property type="component" value="Unassembled WGS sequence"/>
</dbReference>
<evidence type="ECO:0000313" key="4">
    <source>
        <dbReference type="EMBL" id="TGN58389.1"/>
    </source>
</evidence>
<name>A0A4Z1BUL8_9RHOB</name>
<protein>
    <recommendedName>
        <fullName evidence="2">PepSY domain-containing protein</fullName>
    </recommendedName>
</protein>
<evidence type="ECO:0000313" key="5">
    <source>
        <dbReference type="Proteomes" id="UP000296374"/>
    </source>
</evidence>